<gene>
    <name evidence="2" type="ORF">MSAN_01866300</name>
</gene>
<keyword evidence="3" id="KW-1185">Reference proteome</keyword>
<evidence type="ECO:0000256" key="1">
    <source>
        <dbReference type="SAM" id="MobiDB-lite"/>
    </source>
</evidence>
<sequence length="144" mass="14815">MSGGIKRGRDRSLPAHTSGTTSEGPPVDPLQGNQFYARIIILAGSHPTAAVRARRPGPPAAGAACTRFRTRSAASPLPPNAPPLSVAHVAVVAAACVAAAVACVTEAFRHAIAIRVAAVTAAHSPPVWGTRSHPACRLRSCWHP</sequence>
<proteinExistence type="predicted"/>
<protein>
    <submittedName>
        <fullName evidence="2">Uncharacterized protein</fullName>
    </submittedName>
</protein>
<dbReference type="Proteomes" id="UP000623467">
    <property type="component" value="Unassembled WGS sequence"/>
</dbReference>
<reference evidence="2" key="1">
    <citation type="submission" date="2020-05" db="EMBL/GenBank/DDBJ databases">
        <title>Mycena genomes resolve the evolution of fungal bioluminescence.</title>
        <authorList>
            <person name="Tsai I.J."/>
        </authorList>
    </citation>
    <scope>NUCLEOTIDE SEQUENCE</scope>
    <source>
        <strain evidence="2">160909Yilan</strain>
    </source>
</reference>
<name>A0A8H6XTX7_9AGAR</name>
<dbReference type="EMBL" id="JACAZH010000019">
    <property type="protein sequence ID" value="KAF7346384.1"/>
    <property type="molecule type" value="Genomic_DNA"/>
</dbReference>
<evidence type="ECO:0000313" key="2">
    <source>
        <dbReference type="EMBL" id="KAF7346384.1"/>
    </source>
</evidence>
<comment type="caution">
    <text evidence="2">The sequence shown here is derived from an EMBL/GenBank/DDBJ whole genome shotgun (WGS) entry which is preliminary data.</text>
</comment>
<evidence type="ECO:0000313" key="3">
    <source>
        <dbReference type="Proteomes" id="UP000623467"/>
    </source>
</evidence>
<dbReference type="AlphaFoldDB" id="A0A8H6XTX7"/>
<accession>A0A8H6XTX7</accession>
<organism evidence="2 3">
    <name type="scientific">Mycena sanguinolenta</name>
    <dbReference type="NCBI Taxonomy" id="230812"/>
    <lineage>
        <taxon>Eukaryota</taxon>
        <taxon>Fungi</taxon>
        <taxon>Dikarya</taxon>
        <taxon>Basidiomycota</taxon>
        <taxon>Agaricomycotina</taxon>
        <taxon>Agaricomycetes</taxon>
        <taxon>Agaricomycetidae</taxon>
        <taxon>Agaricales</taxon>
        <taxon>Marasmiineae</taxon>
        <taxon>Mycenaceae</taxon>
        <taxon>Mycena</taxon>
    </lineage>
</organism>
<feature type="region of interest" description="Disordered" evidence="1">
    <location>
        <begin position="1"/>
        <end position="29"/>
    </location>
</feature>